<gene>
    <name evidence="3" type="ORF">ACFFQ6_33730</name>
</gene>
<feature type="transmembrane region" description="Helical" evidence="1">
    <location>
        <begin position="58"/>
        <end position="78"/>
    </location>
</feature>
<feature type="transmembrane region" description="Helical" evidence="1">
    <location>
        <begin position="233"/>
        <end position="253"/>
    </location>
</feature>
<keyword evidence="3" id="KW-0378">Hydrolase</keyword>
<comment type="caution">
    <text evidence="3">The sequence shown here is derived from an EMBL/GenBank/DDBJ whole genome shotgun (WGS) entry which is preliminary data.</text>
</comment>
<protein>
    <submittedName>
        <fullName evidence="3">CPBP family intramembrane glutamic endopeptidase</fullName>
        <ecNumber evidence="3">3.4.-.-</ecNumber>
    </submittedName>
</protein>
<evidence type="ECO:0000256" key="1">
    <source>
        <dbReference type="SAM" id="Phobius"/>
    </source>
</evidence>
<feature type="transmembrane region" description="Helical" evidence="1">
    <location>
        <begin position="208"/>
        <end position="227"/>
    </location>
</feature>
<evidence type="ECO:0000313" key="3">
    <source>
        <dbReference type="EMBL" id="MFB9784665.1"/>
    </source>
</evidence>
<keyword evidence="1" id="KW-1133">Transmembrane helix</keyword>
<feature type="transmembrane region" description="Helical" evidence="1">
    <location>
        <begin position="21"/>
        <end position="46"/>
    </location>
</feature>
<dbReference type="EC" id="3.4.-.-" evidence="3"/>
<keyword evidence="1" id="KW-0472">Membrane</keyword>
<feature type="domain" description="CAAX prenyl protease 2/Lysostaphin resistance protein A-like" evidence="2">
    <location>
        <begin position="173"/>
        <end position="270"/>
    </location>
</feature>
<keyword evidence="4" id="KW-1185">Reference proteome</keyword>
<reference evidence="3 4" key="1">
    <citation type="submission" date="2024-09" db="EMBL/GenBank/DDBJ databases">
        <authorList>
            <person name="Sun Q."/>
            <person name="Mori K."/>
        </authorList>
    </citation>
    <scope>NUCLEOTIDE SEQUENCE [LARGE SCALE GENOMIC DNA]</scope>
    <source>
        <strain evidence="3 4">JCM 11411</strain>
    </source>
</reference>
<evidence type="ECO:0000313" key="4">
    <source>
        <dbReference type="Proteomes" id="UP001589587"/>
    </source>
</evidence>
<evidence type="ECO:0000259" key="2">
    <source>
        <dbReference type="Pfam" id="PF02517"/>
    </source>
</evidence>
<name>A0ABV5XQC8_9NOCA</name>
<dbReference type="InterPro" id="IPR003675">
    <property type="entry name" value="Rce1/LyrA-like_dom"/>
</dbReference>
<sequence length="272" mass="29218">MPAKSRTTFGELVHTYATPHRFAVFTIGLQRALSGFCLGAFLIYMTGVPVVSAQEGNIASFVVLFVAFVFGAVLLLSLMRPIFGVATKNTRIVLARARCAARSIGCVLPQPPTVANLVAVTIATLAITALLQGPILDLVVETVGTHQSPEQLAADAERSTWWTAGWASHIPGLTLISGVVTEEIRWRGPLIAAVVLVRRYFRNGWPKWAALMMVTGLWILLGFNFGIGHDTFSAANATHMVISGLLWGGLAIWTRSLIPSIASHAAYNALVV</sequence>
<dbReference type="GO" id="GO:0016787">
    <property type="term" value="F:hydrolase activity"/>
    <property type="evidence" value="ECO:0007669"/>
    <property type="project" value="UniProtKB-KW"/>
</dbReference>
<dbReference type="Proteomes" id="UP001589587">
    <property type="component" value="Unassembled WGS sequence"/>
</dbReference>
<dbReference type="RefSeq" id="WP_218747481.1">
    <property type="nucleotide sequence ID" value="NZ_JBHMAS010000090.1"/>
</dbReference>
<accession>A0ABV5XQC8</accession>
<proteinExistence type="predicted"/>
<keyword evidence="1" id="KW-0812">Transmembrane</keyword>
<dbReference type="EMBL" id="JBHMAS010000090">
    <property type="protein sequence ID" value="MFB9784665.1"/>
    <property type="molecule type" value="Genomic_DNA"/>
</dbReference>
<dbReference type="Pfam" id="PF02517">
    <property type="entry name" value="Rce1-like"/>
    <property type="match status" value="1"/>
</dbReference>
<organism evidence="3 4">
    <name type="scientific">Rhodococcus baikonurensis</name>
    <dbReference type="NCBI Taxonomy" id="172041"/>
    <lineage>
        <taxon>Bacteria</taxon>
        <taxon>Bacillati</taxon>
        <taxon>Actinomycetota</taxon>
        <taxon>Actinomycetes</taxon>
        <taxon>Mycobacteriales</taxon>
        <taxon>Nocardiaceae</taxon>
        <taxon>Rhodococcus</taxon>
        <taxon>Rhodococcus erythropolis group</taxon>
    </lineage>
</organism>